<dbReference type="EMBL" id="PKSL01000129">
    <property type="protein sequence ID" value="POW03213.1"/>
    <property type="molecule type" value="Genomic_DNA"/>
</dbReference>
<feature type="compositionally biased region" description="Acidic residues" evidence="2">
    <location>
        <begin position="855"/>
        <end position="881"/>
    </location>
</feature>
<name>A0A2S4V138_9BASI</name>
<feature type="domain" description="CCAAT-binding factor" evidence="3">
    <location>
        <begin position="517"/>
        <end position="667"/>
    </location>
</feature>
<accession>A0A2S4V138</accession>
<feature type="compositionally biased region" description="Acidic residues" evidence="2">
    <location>
        <begin position="803"/>
        <end position="813"/>
    </location>
</feature>
<feature type="compositionally biased region" description="Basic and acidic residues" evidence="2">
    <location>
        <begin position="845"/>
        <end position="854"/>
    </location>
</feature>
<evidence type="ECO:0000256" key="1">
    <source>
        <dbReference type="ARBA" id="ARBA00007797"/>
    </source>
</evidence>
<dbReference type="GO" id="GO:0005634">
    <property type="term" value="C:nucleus"/>
    <property type="evidence" value="ECO:0007669"/>
    <property type="project" value="UniProtKB-ARBA"/>
</dbReference>
<comment type="similarity">
    <text evidence="1">Belongs to the CBF/MAK21 family.</text>
</comment>
<comment type="caution">
    <text evidence="4">The sequence shown here is derived from an EMBL/GenBank/DDBJ whole genome shotgun (WGS) entry which is preliminary data.</text>
</comment>
<feature type="compositionally biased region" description="Basic and acidic residues" evidence="2">
    <location>
        <begin position="38"/>
        <end position="53"/>
    </location>
</feature>
<dbReference type="AlphaFoldDB" id="A0A2S4V138"/>
<evidence type="ECO:0000313" key="4">
    <source>
        <dbReference type="EMBL" id="POW03213.1"/>
    </source>
</evidence>
<dbReference type="InterPro" id="IPR016024">
    <property type="entry name" value="ARM-type_fold"/>
</dbReference>
<evidence type="ECO:0000313" key="5">
    <source>
        <dbReference type="Proteomes" id="UP000239156"/>
    </source>
</evidence>
<feature type="compositionally biased region" description="Basic and acidic residues" evidence="2">
    <location>
        <begin position="620"/>
        <end position="640"/>
    </location>
</feature>
<keyword evidence="5" id="KW-1185">Reference proteome</keyword>
<proteinExistence type="inferred from homology"/>
<evidence type="ECO:0000256" key="2">
    <source>
        <dbReference type="SAM" id="MobiDB-lite"/>
    </source>
</evidence>
<dbReference type="PANTHER" id="PTHR12048">
    <property type="entry name" value="CCAAT-BINDING FACTOR-RELATED"/>
    <property type="match status" value="1"/>
</dbReference>
<dbReference type="PANTHER" id="PTHR12048:SF0">
    <property type="entry name" value="CCAAT_ENHANCER-BINDING PROTEIN ZETA"/>
    <property type="match status" value="1"/>
</dbReference>
<feature type="region of interest" description="Disordered" evidence="2">
    <location>
        <begin position="775"/>
        <end position="881"/>
    </location>
</feature>
<protein>
    <recommendedName>
        <fullName evidence="3">CCAAT-binding factor domain-containing protein</fullName>
    </recommendedName>
</protein>
<dbReference type="SUPFAM" id="SSF48371">
    <property type="entry name" value="ARM repeat"/>
    <property type="match status" value="1"/>
</dbReference>
<dbReference type="Pfam" id="PF03914">
    <property type="entry name" value="CBF"/>
    <property type="match status" value="1"/>
</dbReference>
<organism evidence="4 5">
    <name type="scientific">Puccinia striiformis</name>
    <dbReference type="NCBI Taxonomy" id="27350"/>
    <lineage>
        <taxon>Eukaryota</taxon>
        <taxon>Fungi</taxon>
        <taxon>Dikarya</taxon>
        <taxon>Basidiomycota</taxon>
        <taxon>Pucciniomycotina</taxon>
        <taxon>Pucciniomycetes</taxon>
        <taxon>Pucciniales</taxon>
        <taxon>Pucciniaceae</taxon>
        <taxon>Puccinia</taxon>
    </lineage>
</organism>
<reference evidence="4" key="1">
    <citation type="submission" date="2017-12" db="EMBL/GenBank/DDBJ databases">
        <title>Gene loss provides genomic basis for host adaptation in cereal stripe rust fungi.</title>
        <authorList>
            <person name="Xia C."/>
        </authorList>
    </citation>
    <scope>NUCLEOTIDE SEQUENCE [LARGE SCALE GENOMIC DNA]</scope>
    <source>
        <strain evidence="4">93-210</strain>
    </source>
</reference>
<evidence type="ECO:0000259" key="3">
    <source>
        <dbReference type="Pfam" id="PF03914"/>
    </source>
</evidence>
<dbReference type="Proteomes" id="UP000239156">
    <property type="component" value="Unassembled WGS sequence"/>
</dbReference>
<sequence length="996" mass="113509">MVSLGRSFLDGEVVSGFEIGYAKSENSFNEVHSNQAEIENKEKKKQNERNETMESIRAQPLWYDTSYLTPINQPKNKLESIAEEQVLLLKNRGEHLLTDITERFAISIQPSKQSGLKKSNFSGLSESDKSFIHRILTSGTSTDKLSALTLLVSSSPLHSRNHLTTLLNLSKKKNREESGKTLRSLVEWLRGAGNPQAGGLPPRKLKYFRDQPDLSVIAHTHSLSKSRCKFKFDDPAKFAHDEWLVIWAFEDWLKNWYLDLLRVIEALSHDPIVNTRSQTLTHLFYLLKDKPEQEQNLLTLLVNKLGDSNKMICSRSSHYLLQLLQVHPFIKPIVAREISALVLKPMVKNNNNNNEDPSLRHHDHARYYGSITLNQIPLVKGEHEVSNKLIHLYFELFNDILGKEAQTEEEVQAKENEGNLNEKNEEDLEAENIEEQELIKKQFKNKKAGFKKNGTGKKSSKVIAEEEALADKKSKLVAAILTGLNRAFPYGSIDKQILKGYMNTLFRICHTGAFSVSIQALILIQHLLESKPDLNDRFYRVLYGTLIDYRLLISPSKHGLYLNLLFKSVKSDPNHKRVLAFIKRIVQILPYHQPPFICSTLVLLGHLFSSKSNSGQLFSRRPEGEQLTDKEQYDGRKRDPSYANADKSCLWELVPLLSHYHPAVKLNATQLLTGEPISSSVDLTHHTLSNFLDKFVYRQPKKISSQKGSSIMQPDLHYRLGDVVKRRSAASAKINENVLMNSKSFLNTNEEEIPVDEVFFHKYFKKKEIIEKKKEAQVNKNKSKKGVTEDQDFGGRGGSDDGSTAEESSEEENERSILPGYDDDDDEGTEENDEEEVWKAMKKSMGKELKKAMPDDDDDGVSEDEWSEIDPAQFDDSDDEDDLKLKELLADHDDDEVSDLDNSLMFSDNEEIQVSGLDDDSQSEQDQSSHKLNPSRKRKSSQQEELATKKKEMKDGQVDDDANKSSKKKRKTWKTLPTFASADDYQHLLADQEESS</sequence>
<dbReference type="VEuPathDB" id="FungiDB:PSTT_11329"/>
<dbReference type="InterPro" id="IPR005612">
    <property type="entry name" value="CCAAT-binding_factor"/>
</dbReference>
<gene>
    <name evidence="4" type="ORF">PSTT_11329</name>
</gene>
<feature type="compositionally biased region" description="Acidic residues" evidence="2">
    <location>
        <begin position="821"/>
        <end position="836"/>
    </location>
</feature>
<feature type="compositionally biased region" description="Basic and acidic residues" evidence="2">
    <location>
        <begin position="946"/>
        <end position="964"/>
    </location>
</feature>
<feature type="region of interest" description="Disordered" evidence="2">
    <location>
        <begin position="614"/>
        <end position="641"/>
    </location>
</feature>
<feature type="region of interest" description="Disordered" evidence="2">
    <location>
        <begin position="32"/>
        <end position="53"/>
    </location>
</feature>
<dbReference type="InterPro" id="IPR040155">
    <property type="entry name" value="CEBPZ/Mak21-like"/>
</dbReference>
<feature type="region of interest" description="Disordered" evidence="2">
    <location>
        <begin position="914"/>
        <end position="972"/>
    </location>
</feature>